<dbReference type="STRING" id="1006576.DTL3_1795"/>
<reference evidence="2" key="1">
    <citation type="submission" date="2014-11" db="EMBL/GenBank/DDBJ databases">
        <authorList>
            <person name="Wibberg D."/>
        </authorList>
    </citation>
    <scope>NUCLEOTIDE SEQUENCE [LARGE SCALE GENOMIC DNA]</scope>
    <source>
        <strain evidence="2">L3</strain>
    </source>
</reference>
<dbReference type="Proteomes" id="UP000032809">
    <property type="component" value="Chromosome I"/>
</dbReference>
<dbReference type="KEGG" id="dtn:DTL3_1795"/>
<keyword evidence="2" id="KW-1185">Reference proteome</keyword>
<dbReference type="OrthoDB" id="45994at2"/>
<accession>A0A0C7P0J8</accession>
<evidence type="ECO:0000313" key="1">
    <source>
        <dbReference type="EMBL" id="CEP79078.1"/>
    </source>
</evidence>
<gene>
    <name evidence="1" type="ORF">DTL3_1795</name>
</gene>
<sequence>MNTFKFNKLYFFLCLSIAIFFLLCPITYTIEVSHGQIKIFSTGYTTILYFDEITSNFDFDRFFFYKNIAFNDIEILNIINSSIKIQQGENLIQKQKSNSSAMVFYKDANNLFNFENYHYNKKWLEGNIKDVSTFLNNIDSMKDDQYILYLGSNRSFQILPNVYIVNSIKDLAHELSHYYFGYQVKADTDSYWHELLCEVNSMLFLRSISKYRYLNDLELKTIGFYYEPYGKKVIEFLEHFNYDQEKIFQLERYILNNYKSLDDDEFKNIIKMF</sequence>
<dbReference type="AlphaFoldDB" id="A0A0C7P0J8"/>
<evidence type="ECO:0000313" key="2">
    <source>
        <dbReference type="Proteomes" id="UP000032809"/>
    </source>
</evidence>
<dbReference type="EMBL" id="LN824141">
    <property type="protein sequence ID" value="CEP79078.1"/>
    <property type="molecule type" value="Genomic_DNA"/>
</dbReference>
<proteinExistence type="predicted"/>
<dbReference type="HOGENOM" id="CLU_1004179_0_0_0"/>
<name>A0A0C7P0J8_DEFTU</name>
<organism evidence="1 2">
    <name type="scientific">Defluviitoga tunisiensis</name>
    <dbReference type="NCBI Taxonomy" id="1006576"/>
    <lineage>
        <taxon>Bacteria</taxon>
        <taxon>Thermotogati</taxon>
        <taxon>Thermotogota</taxon>
        <taxon>Thermotogae</taxon>
        <taxon>Petrotogales</taxon>
        <taxon>Petrotogaceae</taxon>
        <taxon>Defluviitoga</taxon>
    </lineage>
</organism>
<protein>
    <submittedName>
        <fullName evidence="1">Uncharacterized protein</fullName>
    </submittedName>
</protein>